<dbReference type="EMBL" id="ATMH01011498">
    <property type="protein sequence ID" value="EPY16137.1"/>
    <property type="molecule type" value="Genomic_DNA"/>
</dbReference>
<dbReference type="Proteomes" id="UP000015354">
    <property type="component" value="Unassembled WGS sequence"/>
</dbReference>
<keyword evidence="2" id="KW-1185">Reference proteome</keyword>
<proteinExistence type="predicted"/>
<reference evidence="1 2" key="1">
    <citation type="journal article" date="2013" name="PLoS ONE">
        <title>Predicting the Proteins of Angomonas deanei, Strigomonas culicis and Their Respective Endosymbionts Reveals New Aspects of the Trypanosomatidae Family.</title>
        <authorList>
            <person name="Motta M.C."/>
            <person name="Martins A.C."/>
            <person name="de Souza S.S."/>
            <person name="Catta-Preta C.M."/>
            <person name="Silva R."/>
            <person name="Klein C.C."/>
            <person name="de Almeida L.G."/>
            <person name="de Lima Cunha O."/>
            <person name="Ciapina L.P."/>
            <person name="Brocchi M."/>
            <person name="Colabardini A.C."/>
            <person name="de Araujo Lima B."/>
            <person name="Machado C.R."/>
            <person name="de Almeida Soares C.M."/>
            <person name="Probst C.M."/>
            <person name="de Menezes C.B."/>
            <person name="Thompson C.E."/>
            <person name="Bartholomeu D.C."/>
            <person name="Gradia D.F."/>
            <person name="Pavoni D.P."/>
            <person name="Grisard E.C."/>
            <person name="Fantinatti-Garboggini F."/>
            <person name="Marchini F.K."/>
            <person name="Rodrigues-Luiz G.F."/>
            <person name="Wagner G."/>
            <person name="Goldman G.H."/>
            <person name="Fietto J.L."/>
            <person name="Elias M.C."/>
            <person name="Goldman M.H."/>
            <person name="Sagot M.F."/>
            <person name="Pereira M."/>
            <person name="Stoco P.H."/>
            <person name="de Mendonca-Neto R.P."/>
            <person name="Teixeira S.M."/>
            <person name="Maciel T.E."/>
            <person name="de Oliveira Mendes T.A."/>
            <person name="Urmenyi T.P."/>
            <person name="de Souza W."/>
            <person name="Schenkman S."/>
            <person name="de Vasconcelos A.T."/>
        </authorList>
    </citation>
    <scope>NUCLEOTIDE SEQUENCE [LARGE SCALE GENOMIC DNA]</scope>
</reference>
<name>S9TDQ5_9TRYP</name>
<gene>
    <name evidence="1" type="ORF">STCU_11531</name>
</gene>
<organism evidence="1 2">
    <name type="scientific">Strigomonas culicis</name>
    <dbReference type="NCBI Taxonomy" id="28005"/>
    <lineage>
        <taxon>Eukaryota</taxon>
        <taxon>Discoba</taxon>
        <taxon>Euglenozoa</taxon>
        <taxon>Kinetoplastea</taxon>
        <taxon>Metakinetoplastina</taxon>
        <taxon>Trypanosomatida</taxon>
        <taxon>Trypanosomatidae</taxon>
        <taxon>Strigomonadinae</taxon>
        <taxon>Strigomonas</taxon>
    </lineage>
</organism>
<accession>S9TDQ5</accession>
<evidence type="ECO:0000313" key="2">
    <source>
        <dbReference type="Proteomes" id="UP000015354"/>
    </source>
</evidence>
<comment type="caution">
    <text evidence="1">The sequence shown here is derived from an EMBL/GenBank/DDBJ whole genome shotgun (WGS) entry which is preliminary data.</text>
</comment>
<sequence length="184" mass="21162">MNADANERQLIDTLTAYRIALPPATRHEHTKDELEVRQVLNTYLPPNWDNNTRKNKLNASETASHFHYRRKIQRAFYQNALLDAPSLGRPAAADYLHYKRALARGRYERRLLYELLRIKKYRSLHKRYGWAAQHSPAELAAYLVPGEGPQTNMLPATDAVEALVRNEQVGLGNRSSYGFMPSDD</sequence>
<protein>
    <submittedName>
        <fullName evidence="1">Uncharacterized protein</fullName>
    </submittedName>
</protein>
<evidence type="ECO:0000313" key="1">
    <source>
        <dbReference type="EMBL" id="EPY16137.1"/>
    </source>
</evidence>
<dbReference type="OrthoDB" id="271139at2759"/>
<dbReference type="AlphaFoldDB" id="S9TDQ5"/>